<reference evidence="3" key="3">
    <citation type="submission" date="2015-06" db="UniProtKB">
        <authorList>
            <consortium name="EnsemblMetazoa"/>
        </authorList>
    </citation>
    <scope>IDENTIFICATION</scope>
</reference>
<dbReference type="EnsemblMetazoa" id="HelroT63746">
    <property type="protein sequence ID" value="HelroP63746"/>
    <property type="gene ID" value="HelroG63746"/>
</dbReference>
<reference evidence="2 4" key="2">
    <citation type="journal article" date="2013" name="Nature">
        <title>Insights into bilaterian evolution from three spiralian genomes.</title>
        <authorList>
            <person name="Simakov O."/>
            <person name="Marletaz F."/>
            <person name="Cho S.J."/>
            <person name="Edsinger-Gonzales E."/>
            <person name="Havlak P."/>
            <person name="Hellsten U."/>
            <person name="Kuo D.H."/>
            <person name="Larsson T."/>
            <person name="Lv J."/>
            <person name="Arendt D."/>
            <person name="Savage R."/>
            <person name="Osoegawa K."/>
            <person name="de Jong P."/>
            <person name="Grimwood J."/>
            <person name="Chapman J.A."/>
            <person name="Shapiro H."/>
            <person name="Aerts A."/>
            <person name="Otillar R.P."/>
            <person name="Terry A.Y."/>
            <person name="Boore J.L."/>
            <person name="Grigoriev I.V."/>
            <person name="Lindberg D.R."/>
            <person name="Seaver E.C."/>
            <person name="Weisblat D.A."/>
            <person name="Putnam N.H."/>
            <person name="Rokhsar D.S."/>
        </authorList>
    </citation>
    <scope>NUCLEOTIDE SEQUENCE</scope>
</reference>
<proteinExistence type="predicted"/>
<evidence type="ECO:0000313" key="4">
    <source>
        <dbReference type="Proteomes" id="UP000015101"/>
    </source>
</evidence>
<dbReference type="PANTHER" id="PTHR45749">
    <property type="match status" value="1"/>
</dbReference>
<dbReference type="GeneID" id="20213544"/>
<dbReference type="Proteomes" id="UP000015101">
    <property type="component" value="Unassembled WGS sequence"/>
</dbReference>
<dbReference type="HOGENOM" id="CLU_006175_9_0_1"/>
<dbReference type="AlphaFoldDB" id="T1FXJ6"/>
<evidence type="ECO:0000313" key="2">
    <source>
        <dbReference type="EMBL" id="ESO12188.1"/>
    </source>
</evidence>
<keyword evidence="4" id="KW-1185">Reference proteome</keyword>
<evidence type="ECO:0000313" key="3">
    <source>
        <dbReference type="EnsemblMetazoa" id="HelroP63746"/>
    </source>
</evidence>
<dbReference type="OMA" id="TNYSTEC"/>
<dbReference type="STRING" id="6412.T1FXJ6"/>
<dbReference type="OrthoDB" id="10037933at2759"/>
<evidence type="ECO:0000259" key="1">
    <source>
        <dbReference type="Pfam" id="PF05699"/>
    </source>
</evidence>
<dbReference type="Pfam" id="PF05699">
    <property type="entry name" value="Dimer_Tnp_hAT"/>
    <property type="match status" value="1"/>
</dbReference>
<dbReference type="CTD" id="20213544"/>
<dbReference type="EMBL" id="AMQM01000098">
    <property type="status" value="NOT_ANNOTATED_CDS"/>
    <property type="molecule type" value="Genomic_DNA"/>
</dbReference>
<reference evidence="4" key="1">
    <citation type="submission" date="2012-12" db="EMBL/GenBank/DDBJ databases">
        <authorList>
            <person name="Hellsten U."/>
            <person name="Grimwood J."/>
            <person name="Chapman J.A."/>
            <person name="Shapiro H."/>
            <person name="Aerts A."/>
            <person name="Otillar R.P."/>
            <person name="Terry A.Y."/>
            <person name="Boore J.L."/>
            <person name="Simakov O."/>
            <person name="Marletaz F."/>
            <person name="Cho S.-J."/>
            <person name="Edsinger-Gonzales E."/>
            <person name="Havlak P."/>
            <person name="Kuo D.-H."/>
            <person name="Larsson T."/>
            <person name="Lv J."/>
            <person name="Arendt D."/>
            <person name="Savage R."/>
            <person name="Osoegawa K."/>
            <person name="de Jong P."/>
            <person name="Lindberg D.R."/>
            <person name="Seaver E.C."/>
            <person name="Weisblat D.A."/>
            <person name="Putnam N.H."/>
            <person name="Grigoriev I.V."/>
            <person name="Rokhsar D.S."/>
        </authorList>
    </citation>
    <scope>NUCLEOTIDE SEQUENCE</scope>
</reference>
<dbReference type="KEGG" id="hro:HELRODRAFT_63746"/>
<dbReference type="RefSeq" id="XP_009008908.1">
    <property type="nucleotide sequence ID" value="XM_009010660.1"/>
</dbReference>
<sequence>CFQNVEIVLRMFLTLMITNYSTECSFSHLKRIKNPCRSTMKQERLESLSLLMIEADLLRKINFDDVVKNFAKLKTRKNFKM</sequence>
<dbReference type="InParanoid" id="T1FXJ6"/>
<name>T1FXJ6_HELRO</name>
<dbReference type="PANTHER" id="PTHR45749:SF23">
    <property type="entry name" value="ZINC FINGER MYM-TYPE PROTEIN 1-LIKE"/>
    <property type="match status" value="1"/>
</dbReference>
<dbReference type="GO" id="GO:0046983">
    <property type="term" value="F:protein dimerization activity"/>
    <property type="evidence" value="ECO:0007669"/>
    <property type="project" value="InterPro"/>
</dbReference>
<gene>
    <name evidence="3" type="primary">20213544</name>
    <name evidence="2" type="ORF">HELRODRAFT_63746</name>
</gene>
<protein>
    <recommendedName>
        <fullName evidence="1">HAT C-terminal dimerisation domain-containing protein</fullName>
    </recommendedName>
</protein>
<feature type="domain" description="HAT C-terminal dimerisation" evidence="1">
    <location>
        <begin position="1"/>
        <end position="54"/>
    </location>
</feature>
<accession>T1FXJ6</accession>
<organism evidence="3 4">
    <name type="scientific">Helobdella robusta</name>
    <name type="common">Californian leech</name>
    <dbReference type="NCBI Taxonomy" id="6412"/>
    <lineage>
        <taxon>Eukaryota</taxon>
        <taxon>Metazoa</taxon>
        <taxon>Spiralia</taxon>
        <taxon>Lophotrochozoa</taxon>
        <taxon>Annelida</taxon>
        <taxon>Clitellata</taxon>
        <taxon>Hirudinea</taxon>
        <taxon>Rhynchobdellida</taxon>
        <taxon>Glossiphoniidae</taxon>
        <taxon>Helobdella</taxon>
    </lineage>
</organism>
<dbReference type="EMBL" id="KB095811">
    <property type="protein sequence ID" value="ESO12188.1"/>
    <property type="molecule type" value="Genomic_DNA"/>
</dbReference>
<dbReference type="InterPro" id="IPR008906">
    <property type="entry name" value="HATC_C_dom"/>
</dbReference>